<accession>I1QVZ3</accession>
<protein>
    <submittedName>
        <fullName evidence="1">Uncharacterized protein</fullName>
    </submittedName>
</protein>
<dbReference type="EnsemblPlants" id="ORGLA10G0137600.1">
    <property type="protein sequence ID" value="ORGLA10G0137600.1"/>
    <property type="gene ID" value="ORGLA10G0137600"/>
</dbReference>
<reference evidence="1" key="1">
    <citation type="submission" date="2015-06" db="UniProtKB">
        <authorList>
            <consortium name="EnsemblPlants"/>
        </authorList>
    </citation>
    <scope>IDENTIFICATION</scope>
</reference>
<proteinExistence type="predicted"/>
<dbReference type="AlphaFoldDB" id="I1QVZ3"/>
<dbReference type="Proteomes" id="UP000007306">
    <property type="component" value="Chromosome 10"/>
</dbReference>
<evidence type="ECO:0000313" key="2">
    <source>
        <dbReference type="Proteomes" id="UP000007306"/>
    </source>
</evidence>
<organism evidence="1 2">
    <name type="scientific">Oryza glaberrima</name>
    <name type="common">African rice</name>
    <dbReference type="NCBI Taxonomy" id="4538"/>
    <lineage>
        <taxon>Eukaryota</taxon>
        <taxon>Viridiplantae</taxon>
        <taxon>Streptophyta</taxon>
        <taxon>Embryophyta</taxon>
        <taxon>Tracheophyta</taxon>
        <taxon>Spermatophyta</taxon>
        <taxon>Magnoliopsida</taxon>
        <taxon>Liliopsida</taxon>
        <taxon>Poales</taxon>
        <taxon>Poaceae</taxon>
        <taxon>BOP clade</taxon>
        <taxon>Oryzoideae</taxon>
        <taxon>Oryzeae</taxon>
        <taxon>Oryzinae</taxon>
        <taxon>Oryza</taxon>
    </lineage>
</organism>
<evidence type="ECO:0000313" key="1">
    <source>
        <dbReference type="EnsemblPlants" id="ORGLA10G0137600.1"/>
    </source>
</evidence>
<reference evidence="1 2" key="2">
    <citation type="submission" date="2018-04" db="EMBL/GenBank/DDBJ databases">
        <title>OglaRS2 (Oryza glaberrima Reference Sequence Version 2).</title>
        <authorList>
            <person name="Zhang J."/>
            <person name="Kudrna D."/>
            <person name="Lee S."/>
            <person name="Talag J."/>
            <person name="Rajasekar S."/>
            <person name="Wing R.A."/>
        </authorList>
    </citation>
    <scope>NUCLEOTIDE SEQUENCE [LARGE SCALE GENOMIC DNA]</scope>
    <source>
        <strain evidence="1 2">cv. IRGC 96717</strain>
    </source>
</reference>
<name>I1QVZ3_ORYGL</name>
<keyword evidence="2" id="KW-1185">Reference proteome</keyword>
<dbReference type="Gramene" id="ORGLA10G0137600.1">
    <property type="protein sequence ID" value="ORGLA10G0137600.1"/>
    <property type="gene ID" value="ORGLA10G0137600"/>
</dbReference>
<dbReference type="HOGENOM" id="CLU_115591_0_0_1"/>
<sequence>MAARRVVSTLTTLRCATHFSSDESAVIGWDWDLVVRLLVFVYVQGVPFLQSFDTWKFIRRLEPVIICLGFYVNKMGQCALDNALQTQTLQWSLVRMKICFFPSKPTPKWCCVPTAVRLIQCSSFLLHTLFHGQQKPQQQPASLQTLFPEKIILALLLHRSSQKLFVISLAYSQKAFFQLLLQCCCYSTTNKTREKRSKDASSDCVP</sequence>